<proteinExistence type="predicted"/>
<organism evidence="1 2">
    <name type="scientific">Musa balbisiana</name>
    <name type="common">Banana</name>
    <dbReference type="NCBI Taxonomy" id="52838"/>
    <lineage>
        <taxon>Eukaryota</taxon>
        <taxon>Viridiplantae</taxon>
        <taxon>Streptophyta</taxon>
        <taxon>Embryophyta</taxon>
        <taxon>Tracheophyta</taxon>
        <taxon>Spermatophyta</taxon>
        <taxon>Magnoliopsida</taxon>
        <taxon>Liliopsida</taxon>
        <taxon>Zingiberales</taxon>
        <taxon>Musaceae</taxon>
        <taxon>Musa</taxon>
    </lineage>
</organism>
<dbReference type="Proteomes" id="UP000317650">
    <property type="component" value="Chromosome 6"/>
</dbReference>
<dbReference type="EMBL" id="PYDT01000009">
    <property type="protein sequence ID" value="THU50333.1"/>
    <property type="molecule type" value="Genomic_DNA"/>
</dbReference>
<keyword evidence="2" id="KW-1185">Reference proteome</keyword>
<name>A0A4S8IP38_MUSBA</name>
<evidence type="ECO:0000313" key="2">
    <source>
        <dbReference type="Proteomes" id="UP000317650"/>
    </source>
</evidence>
<accession>A0A4S8IP38</accession>
<comment type="caution">
    <text evidence="1">The sequence shown here is derived from an EMBL/GenBank/DDBJ whole genome shotgun (WGS) entry which is preliminary data.</text>
</comment>
<gene>
    <name evidence="1" type="ORF">C4D60_Mb06t19110</name>
</gene>
<protein>
    <submittedName>
        <fullName evidence="1">Uncharacterized protein</fullName>
    </submittedName>
</protein>
<sequence>MVKPAYHGIIFITHDKCSTWALAVTIWFFQPLAPPWGMLAGVPLFQVTVQNISEDFPCGISSSPSYHRLGM</sequence>
<evidence type="ECO:0000313" key="1">
    <source>
        <dbReference type="EMBL" id="THU50333.1"/>
    </source>
</evidence>
<dbReference type="AlphaFoldDB" id="A0A4S8IP38"/>
<reference evidence="1 2" key="1">
    <citation type="journal article" date="2019" name="Nat. Plants">
        <title>Genome sequencing of Musa balbisiana reveals subgenome evolution and function divergence in polyploid bananas.</title>
        <authorList>
            <person name="Yao X."/>
        </authorList>
    </citation>
    <scope>NUCLEOTIDE SEQUENCE [LARGE SCALE GENOMIC DNA]</scope>
    <source>
        <strain evidence="2">cv. DH-PKW</strain>
        <tissue evidence="1">Leaves</tissue>
    </source>
</reference>